<evidence type="ECO:0000313" key="3">
    <source>
        <dbReference type="Proteomes" id="UP001527052"/>
    </source>
</evidence>
<feature type="domain" description="ATPase dynein-related AAA" evidence="1">
    <location>
        <begin position="640"/>
        <end position="722"/>
    </location>
</feature>
<comment type="caution">
    <text evidence="2">The sequence shown here is derived from an EMBL/GenBank/DDBJ whole genome shotgun (WGS) entry which is preliminary data.</text>
</comment>
<name>A0ABT4EIJ1_9BACI</name>
<dbReference type="InterPro" id="IPR027417">
    <property type="entry name" value="P-loop_NTPase"/>
</dbReference>
<dbReference type="InterPro" id="IPR011704">
    <property type="entry name" value="ATPase_dyneun-rel_AAA"/>
</dbReference>
<dbReference type="PANTHER" id="PTHR37291">
    <property type="entry name" value="5-METHYLCYTOSINE-SPECIFIC RESTRICTION ENZYME B"/>
    <property type="match status" value="1"/>
</dbReference>
<keyword evidence="3" id="KW-1185">Reference proteome</keyword>
<sequence length="863" mass="100464">MNLTVNQAVWMAAAMMTYERFKNDQVKSMSDIGLVQADIQKRAKSLTDSNVEGARISQHFNGDHENKLHNFLRQINEKNRRLSYPGEFNGEKERPDLNFQDSLTLSNGEEISVDQLINFVETEYRAFFDNKESSIVVPKIDFKKIITHLNTYANHPYKSPYQLDESERQVYLAIRESGSAAVNELNKLADSFALKYGVKNKNKSRWLTGGNDVVRRYLWNQLKYEEYENVLTSISIFAEKNDEEVQFRISIELDEKKAKQSDFDRHHKILNKPLIQDDQYCYYIKVNRSWDSEVSNEPAPEIQKKIQDGEYKKVQIVYHLTNEQIQLQSLTNEIIYQKLDNAFGNLIEYYNLVIGKVKSNKSNLPDKEEATMYDKNMILYGPPGTGKTYNTVIYAIAIIENCSIESLFREDYQNILERYNNYKKSGQINFTTFHQSFGYEEFIEGIKPALDEEQDELLQYKIESGIFKAFCENAQQLKVTNNNEALEIDTRVWKVSLGGSGMNDVKEDCFENNRIRIGWDYFGEDLTEDEEEPAGNVKDILDRFYDVMSIGDIVFSLGDQKHIDAIGVITGEPEWLEDEEYYKRSRSVKWIAKNIHEYVYDLNGKKNLTLRTIYELKRMSTDSVNELILKHSQDELITVEENHKNYVFIIDEINRGNISKILGELITLIEPTKRLGAPEQMKVRLPYSKEEFGVPQNVYLLGTMNTADRSIAMMDTALRRRFRFIEKMPNVQLLEEIKVGNIDIQKMVDTINKRIEVLYDREHTIGHAYFMALKNEPTIENLENIFKNAIIPLLQEYFYEDYSKIQLVLGDNAKADNLKFVLDTPVQINAVFKANPDIDIPETKYSIQLAAFKKHASYIEIYE</sequence>
<protein>
    <submittedName>
        <fullName evidence="2">AAA family ATPase</fullName>
    </submittedName>
</protein>
<dbReference type="Proteomes" id="UP001527052">
    <property type="component" value="Unassembled WGS sequence"/>
</dbReference>
<evidence type="ECO:0000313" key="2">
    <source>
        <dbReference type="EMBL" id="MCY9545465.1"/>
    </source>
</evidence>
<dbReference type="EMBL" id="JAMDLZ010000003">
    <property type="protein sequence ID" value="MCY9545465.1"/>
    <property type="molecule type" value="Genomic_DNA"/>
</dbReference>
<dbReference type="RefSeq" id="WP_268635703.1">
    <property type="nucleotide sequence ID" value="NZ_JAMDLZ010000003.1"/>
</dbReference>
<dbReference type="Pfam" id="PF07728">
    <property type="entry name" value="AAA_5"/>
    <property type="match status" value="1"/>
</dbReference>
<dbReference type="Gene3D" id="3.40.50.300">
    <property type="entry name" value="P-loop containing nucleotide triphosphate hydrolases"/>
    <property type="match status" value="1"/>
</dbReference>
<evidence type="ECO:0000259" key="1">
    <source>
        <dbReference type="Pfam" id="PF07728"/>
    </source>
</evidence>
<dbReference type="InterPro" id="IPR052934">
    <property type="entry name" value="Methyl-DNA_Rec/Restrict_Enz"/>
</dbReference>
<dbReference type="PANTHER" id="PTHR37291:SF1">
    <property type="entry name" value="TYPE IV METHYL-DIRECTED RESTRICTION ENZYME ECOKMCRB SUBUNIT"/>
    <property type="match status" value="1"/>
</dbReference>
<gene>
    <name evidence="2" type="ORF">M5W82_00755</name>
</gene>
<reference evidence="2 3" key="1">
    <citation type="submission" date="2022-05" db="EMBL/GenBank/DDBJ databases">
        <title>Genome Sequencing of Bee-Associated Microbes.</title>
        <authorList>
            <person name="Dunlap C."/>
        </authorList>
    </citation>
    <scope>NUCLEOTIDE SEQUENCE [LARGE SCALE GENOMIC DNA]</scope>
    <source>
        <strain evidence="2 3">NRRL BD-083</strain>
    </source>
</reference>
<dbReference type="SUPFAM" id="SSF52540">
    <property type="entry name" value="P-loop containing nucleoside triphosphate hydrolases"/>
    <property type="match status" value="1"/>
</dbReference>
<organism evidence="2 3">
    <name type="scientific">Lysinibacillus xylanilyticus</name>
    <dbReference type="NCBI Taxonomy" id="582475"/>
    <lineage>
        <taxon>Bacteria</taxon>
        <taxon>Bacillati</taxon>
        <taxon>Bacillota</taxon>
        <taxon>Bacilli</taxon>
        <taxon>Bacillales</taxon>
        <taxon>Bacillaceae</taxon>
        <taxon>Lysinibacillus</taxon>
    </lineage>
</organism>
<accession>A0ABT4EIJ1</accession>
<proteinExistence type="predicted"/>